<feature type="compositionally biased region" description="Polar residues" evidence="1">
    <location>
        <begin position="42"/>
        <end position="52"/>
    </location>
</feature>
<dbReference type="EMBL" id="CYKH01002128">
    <property type="protein sequence ID" value="CUG93195.1"/>
    <property type="molecule type" value="Genomic_DNA"/>
</dbReference>
<feature type="compositionally biased region" description="Low complexity" evidence="1">
    <location>
        <begin position="129"/>
        <end position="142"/>
    </location>
</feature>
<dbReference type="AlphaFoldDB" id="A0A0S4JX87"/>
<sequence length="595" mass="64457">MLPDDFVDVALLQVQKTIRGGFQQDNEGTGGSGPATASSPPRSLTQRLGQDDTQLDHWPSPNVSNISSTAEVIIPQQQGPSNSGNEASVFARGVAAPEATAPTISNIVAAPQPSLLGHPPVAPKLQHKAAPTTATSTLTSLASGGGSKSGTTLRDEASLLLRVVEEQRGIIYDLTTKRDVLIKTISERDEIIQSRDATIRELRALIDTADRRLLDAQHSWDNERDALEARHLRQQEALLVKLLSPASDQRQPPTQVVDAPQHQQQVPVRSLNSSAAVAAPNDDSDPRSDLTSTSTVHNIHSAHTSSVASSLSYHHLASQPYKGTPENDTNTTTVAPTKESISGSSAATTKLVAAQTHEIHVQTLPETISAAIQTTPSRRQYTEEEERRVQPRRVLSSPPRDEVLRHSELIKEETEAVQRQNGSYSSSSYDGQQYRLQHAVQQHHTPPPPAGQHHHYLSSTANSSYPPHLHPSQLPAVPTSAYQQEYSAPPPPLGYYPAKQQVDPRHTMVPTGRYEGATDTYSTSFPTVPQHSFVTEYQHAAPYAPAVAPRSSPPIPYYPIGAAPPPVLHDSLGQHTSRDHQPYVPTTALPIIVCT</sequence>
<feature type="region of interest" description="Disordered" evidence="1">
    <location>
        <begin position="374"/>
        <end position="475"/>
    </location>
</feature>
<feature type="compositionally biased region" description="Basic and acidic residues" evidence="1">
    <location>
        <begin position="399"/>
        <end position="416"/>
    </location>
</feature>
<gene>
    <name evidence="2" type="ORF">BSAL_41310</name>
</gene>
<dbReference type="VEuPathDB" id="TriTrypDB:BSAL_41310"/>
<feature type="compositionally biased region" description="Polar residues" evidence="1">
    <location>
        <begin position="326"/>
        <end position="342"/>
    </location>
</feature>
<organism evidence="2 3">
    <name type="scientific">Bodo saltans</name>
    <name type="common">Flagellated protozoan</name>
    <dbReference type="NCBI Taxonomy" id="75058"/>
    <lineage>
        <taxon>Eukaryota</taxon>
        <taxon>Discoba</taxon>
        <taxon>Euglenozoa</taxon>
        <taxon>Kinetoplastea</taxon>
        <taxon>Metakinetoplastina</taxon>
        <taxon>Eubodonida</taxon>
        <taxon>Bodonidae</taxon>
        <taxon>Bodo</taxon>
    </lineage>
</organism>
<evidence type="ECO:0000256" key="1">
    <source>
        <dbReference type="SAM" id="MobiDB-lite"/>
    </source>
</evidence>
<protein>
    <submittedName>
        <fullName evidence="2">Uncharacterized protein</fullName>
    </submittedName>
</protein>
<proteinExistence type="predicted"/>
<feature type="region of interest" description="Disordered" evidence="1">
    <location>
        <begin position="124"/>
        <end position="152"/>
    </location>
</feature>
<feature type="compositionally biased region" description="Polar residues" evidence="1">
    <location>
        <begin position="261"/>
        <end position="275"/>
    </location>
</feature>
<name>A0A0S4JX87_BODSA</name>
<evidence type="ECO:0000313" key="3">
    <source>
        <dbReference type="Proteomes" id="UP000051952"/>
    </source>
</evidence>
<feature type="region of interest" description="Disordered" evidence="1">
    <location>
        <begin position="20"/>
        <end position="64"/>
    </location>
</feature>
<feature type="region of interest" description="Disordered" evidence="1">
    <location>
        <begin position="247"/>
        <end position="294"/>
    </location>
</feature>
<evidence type="ECO:0000313" key="2">
    <source>
        <dbReference type="EMBL" id="CUG93195.1"/>
    </source>
</evidence>
<keyword evidence="3" id="KW-1185">Reference proteome</keyword>
<accession>A0A0S4JX87</accession>
<feature type="compositionally biased region" description="Polar residues" evidence="1">
    <location>
        <begin position="430"/>
        <end position="444"/>
    </location>
</feature>
<feature type="compositionally biased region" description="Basic and acidic residues" evidence="1">
    <location>
        <begin position="380"/>
        <end position="389"/>
    </location>
</feature>
<dbReference type="Proteomes" id="UP000051952">
    <property type="component" value="Unassembled WGS sequence"/>
</dbReference>
<feature type="region of interest" description="Disordered" evidence="1">
    <location>
        <begin position="318"/>
        <end position="342"/>
    </location>
</feature>
<reference evidence="3" key="1">
    <citation type="submission" date="2015-09" db="EMBL/GenBank/DDBJ databases">
        <authorList>
            <consortium name="Pathogen Informatics"/>
        </authorList>
    </citation>
    <scope>NUCLEOTIDE SEQUENCE [LARGE SCALE GENOMIC DNA]</scope>
    <source>
        <strain evidence="3">Lake Konstanz</strain>
    </source>
</reference>